<keyword evidence="2" id="KW-1133">Transmembrane helix</keyword>
<dbReference type="InterPro" id="IPR015373">
    <property type="entry name" value="Interferon/interleukin_rcp_dom"/>
</dbReference>
<feature type="domain" description="Interferon/interleukin receptor" evidence="4">
    <location>
        <begin position="116"/>
        <end position="211"/>
    </location>
</feature>
<dbReference type="Proteomes" id="UP001623349">
    <property type="component" value="Unassembled WGS sequence"/>
</dbReference>
<accession>A0ABQ0FME7</accession>
<feature type="region of interest" description="Disordered" evidence="1">
    <location>
        <begin position="452"/>
        <end position="495"/>
    </location>
</feature>
<name>A0ABQ0FME7_APOSI</name>
<evidence type="ECO:0000313" key="5">
    <source>
        <dbReference type="EMBL" id="GAB1300425.1"/>
    </source>
</evidence>
<evidence type="ECO:0000313" key="6">
    <source>
        <dbReference type="Proteomes" id="UP001623349"/>
    </source>
</evidence>
<keyword evidence="2" id="KW-0472">Membrane</keyword>
<dbReference type="SUPFAM" id="SSF49265">
    <property type="entry name" value="Fibronectin type III"/>
    <property type="match status" value="2"/>
</dbReference>
<evidence type="ECO:0000256" key="2">
    <source>
        <dbReference type="SAM" id="Phobius"/>
    </source>
</evidence>
<reference evidence="5 6" key="1">
    <citation type="submission" date="2024-08" db="EMBL/GenBank/DDBJ databases">
        <title>The draft genome of Apodemus speciosus.</title>
        <authorList>
            <person name="Nabeshima K."/>
            <person name="Suzuki S."/>
            <person name="Onuma M."/>
        </authorList>
    </citation>
    <scope>NUCLEOTIDE SEQUENCE [LARGE SCALE GENOMIC DNA]</scope>
    <source>
        <strain evidence="5">IB14-021</strain>
    </source>
</reference>
<dbReference type="EMBL" id="BAAFST010000016">
    <property type="protein sequence ID" value="GAB1300425.1"/>
    <property type="molecule type" value="Genomic_DNA"/>
</dbReference>
<dbReference type="Pfam" id="PF01108">
    <property type="entry name" value="Tissue_fac"/>
    <property type="match status" value="1"/>
</dbReference>
<feature type="domain" description="Fibronectin type-III" evidence="3">
    <location>
        <begin position="20"/>
        <end position="98"/>
    </location>
</feature>
<keyword evidence="2" id="KW-0812">Transmembrane</keyword>
<evidence type="ECO:0000256" key="1">
    <source>
        <dbReference type="SAM" id="MobiDB-lite"/>
    </source>
</evidence>
<dbReference type="InterPro" id="IPR013783">
    <property type="entry name" value="Ig-like_fold"/>
</dbReference>
<protein>
    <submittedName>
        <fullName evidence="5">Interferon alpha/beta receptor 2</fullName>
    </submittedName>
</protein>
<feature type="transmembrane region" description="Helical" evidence="2">
    <location>
        <begin position="227"/>
        <end position="246"/>
    </location>
</feature>
<feature type="compositionally biased region" description="Acidic residues" evidence="1">
    <location>
        <begin position="339"/>
        <end position="353"/>
    </location>
</feature>
<evidence type="ECO:0000259" key="4">
    <source>
        <dbReference type="Pfam" id="PF09294"/>
    </source>
</evidence>
<dbReference type="Pfam" id="PF09294">
    <property type="entry name" value="Interfer-bind"/>
    <property type="match status" value="1"/>
</dbReference>
<organism evidence="5 6">
    <name type="scientific">Apodemus speciosus</name>
    <name type="common">Large Japanese field mouse</name>
    <dbReference type="NCBI Taxonomy" id="105296"/>
    <lineage>
        <taxon>Eukaryota</taxon>
        <taxon>Metazoa</taxon>
        <taxon>Chordata</taxon>
        <taxon>Craniata</taxon>
        <taxon>Vertebrata</taxon>
        <taxon>Euteleostomi</taxon>
        <taxon>Mammalia</taxon>
        <taxon>Eutheria</taxon>
        <taxon>Euarchontoglires</taxon>
        <taxon>Glires</taxon>
        <taxon>Rodentia</taxon>
        <taxon>Myomorpha</taxon>
        <taxon>Muroidea</taxon>
        <taxon>Muridae</taxon>
        <taxon>Murinae</taxon>
        <taxon>Apodemus</taxon>
    </lineage>
</organism>
<sequence length="495" mass="54855">MCVSPETETASPSAFDGYQDEPCTIKLSIRHFRLILSWELEDKSSPPANYTLWYTVMSKNENLMKVKNCSDITESSCDMTDQLLESMESYVAIIVVHRGDSKVCLGSDYIVPANAPLEPPEFEIVGFTDHINVTMKFPPITSKIIQEKLRSTPLVIKEQIEDSIKMIHKSKMNNVTGNFTYVLRDLLPKTNYCVSVYFDDDPTIKSPLKCTILQPGQESGLSESANVGIVTGCLIVMVFVITIIMLKRIGYICLKDTVPNVLNFRHFLTWIFPEWPPSEAIDQLEVIPTNKKKKLWNYDYGDSSDSDEEVPKASVTGYTMHGLIKPLPQTSDTSANPEDPPDEEDSGAEESDEAGAGAGAEPQLPTKVEAGPSEDPSSPCERRRSVFKDSVPREDNSSMDGAGDNVIFNVNLNSVFLRVLHDDDASETESLTEDTLFLDEGPHRTESDLRIAGGDRPQLLHPSLSSQGLWTEDGSSEKTDTSDSDVDAGDGYIMR</sequence>
<dbReference type="PANTHER" id="PTHR20859:SF84">
    <property type="entry name" value="INTERFERON ALPHA_BETA RECEPTOR 2"/>
    <property type="match status" value="1"/>
</dbReference>
<keyword evidence="5" id="KW-0675">Receptor</keyword>
<feature type="region of interest" description="Disordered" evidence="1">
    <location>
        <begin position="323"/>
        <end position="405"/>
    </location>
</feature>
<gene>
    <name evidence="5" type="ORF">APTSU1_001566300</name>
</gene>
<comment type="caution">
    <text evidence="5">The sequence shown here is derived from an EMBL/GenBank/DDBJ whole genome shotgun (WGS) entry which is preliminary data.</text>
</comment>
<keyword evidence="6" id="KW-1185">Reference proteome</keyword>
<dbReference type="InterPro" id="IPR003961">
    <property type="entry name" value="FN3_dom"/>
</dbReference>
<evidence type="ECO:0000259" key="3">
    <source>
        <dbReference type="Pfam" id="PF01108"/>
    </source>
</evidence>
<dbReference type="InterPro" id="IPR036116">
    <property type="entry name" value="FN3_sf"/>
</dbReference>
<dbReference type="InterPro" id="IPR050650">
    <property type="entry name" value="Type-II_Cytokine-TF_Rcpt"/>
</dbReference>
<feature type="compositionally biased region" description="Basic and acidic residues" evidence="1">
    <location>
        <begin position="380"/>
        <end position="396"/>
    </location>
</feature>
<dbReference type="PANTHER" id="PTHR20859">
    <property type="entry name" value="INTERFERON/INTERLEUKIN RECEPTOR"/>
    <property type="match status" value="1"/>
</dbReference>
<dbReference type="Gene3D" id="2.60.40.10">
    <property type="entry name" value="Immunoglobulins"/>
    <property type="match status" value="2"/>
</dbReference>
<proteinExistence type="predicted"/>